<feature type="compositionally biased region" description="Polar residues" evidence="6">
    <location>
        <begin position="462"/>
        <end position="473"/>
    </location>
</feature>
<feature type="region of interest" description="Disordered" evidence="6">
    <location>
        <begin position="399"/>
        <end position="499"/>
    </location>
</feature>
<evidence type="ECO:0000256" key="3">
    <source>
        <dbReference type="ARBA" id="ARBA00023002"/>
    </source>
</evidence>
<keyword evidence="9" id="KW-1185">Reference proteome</keyword>
<dbReference type="Pfam" id="PF13561">
    <property type="entry name" value="adh_short_C2"/>
    <property type="match status" value="1"/>
</dbReference>
<dbReference type="CDD" id="cd00067">
    <property type="entry name" value="GAL4"/>
    <property type="match status" value="1"/>
</dbReference>
<dbReference type="RefSeq" id="XP_060440031.1">
    <property type="nucleotide sequence ID" value="XM_060586939.1"/>
</dbReference>
<dbReference type="InterPro" id="IPR036864">
    <property type="entry name" value="Zn2-C6_fun-type_DNA-bd_sf"/>
</dbReference>
<dbReference type="Gene3D" id="3.40.50.720">
    <property type="entry name" value="NAD(P)-binding Rossmann-like Domain"/>
    <property type="match status" value="1"/>
</dbReference>
<dbReference type="PANTHER" id="PTHR42760:SF83">
    <property type="entry name" value="(3R)-3-HYDROXYACYL-COA DEHYDROGENASE"/>
    <property type="match status" value="1"/>
</dbReference>
<dbReference type="CDD" id="cd05233">
    <property type="entry name" value="SDR_c"/>
    <property type="match status" value="1"/>
</dbReference>
<dbReference type="InterPro" id="IPR021858">
    <property type="entry name" value="Fun_TF"/>
</dbReference>
<feature type="compositionally biased region" description="Basic and acidic residues" evidence="6">
    <location>
        <begin position="480"/>
        <end position="493"/>
    </location>
</feature>
<dbReference type="CDD" id="cd12148">
    <property type="entry name" value="fungal_TF_MHR"/>
    <property type="match status" value="1"/>
</dbReference>
<dbReference type="PANTHER" id="PTHR42760">
    <property type="entry name" value="SHORT-CHAIN DEHYDROGENASES/REDUCTASES FAMILY MEMBER"/>
    <property type="match status" value="1"/>
</dbReference>
<dbReference type="Pfam" id="PF00172">
    <property type="entry name" value="Zn_clus"/>
    <property type="match status" value="1"/>
</dbReference>
<evidence type="ECO:0000256" key="4">
    <source>
        <dbReference type="ARBA" id="ARBA00023242"/>
    </source>
</evidence>
<dbReference type="PROSITE" id="PS00463">
    <property type="entry name" value="ZN2_CY6_FUNGAL_1"/>
    <property type="match status" value="1"/>
</dbReference>
<dbReference type="GO" id="GO:0006633">
    <property type="term" value="P:fatty acid biosynthetic process"/>
    <property type="evidence" value="ECO:0007669"/>
    <property type="project" value="TreeGrafter"/>
</dbReference>
<dbReference type="InterPro" id="IPR002347">
    <property type="entry name" value="SDR_fam"/>
</dbReference>
<dbReference type="SUPFAM" id="SSF57701">
    <property type="entry name" value="Zn2/Cys6 DNA-binding domain"/>
    <property type="match status" value="1"/>
</dbReference>
<evidence type="ECO:0000256" key="6">
    <source>
        <dbReference type="SAM" id="MobiDB-lite"/>
    </source>
</evidence>
<comment type="caution">
    <text evidence="8">The sequence shown here is derived from an EMBL/GenBank/DDBJ whole genome shotgun (WGS) entry which is preliminary data.</text>
</comment>
<evidence type="ECO:0000259" key="7">
    <source>
        <dbReference type="PROSITE" id="PS50048"/>
    </source>
</evidence>
<dbReference type="GO" id="GO:0008270">
    <property type="term" value="F:zinc ion binding"/>
    <property type="evidence" value="ECO:0007669"/>
    <property type="project" value="InterPro"/>
</dbReference>
<gene>
    <name evidence="8" type="ORF">BDP81DRAFT_383745</name>
</gene>
<keyword evidence="5" id="KW-0684">Rhamnose metabolism</keyword>
<evidence type="ECO:0000313" key="8">
    <source>
        <dbReference type="EMBL" id="KAK1624036.1"/>
    </source>
</evidence>
<dbReference type="GO" id="GO:0000981">
    <property type="term" value="F:DNA-binding transcription factor activity, RNA polymerase II-specific"/>
    <property type="evidence" value="ECO:0007669"/>
    <property type="project" value="InterPro"/>
</dbReference>
<evidence type="ECO:0000256" key="5">
    <source>
        <dbReference type="ARBA" id="ARBA00023308"/>
    </source>
</evidence>
<dbReference type="PROSITE" id="PS50048">
    <property type="entry name" value="ZN2_CY6_FUNGAL_2"/>
    <property type="match status" value="1"/>
</dbReference>
<proteinExistence type="inferred from homology"/>
<evidence type="ECO:0000313" key="9">
    <source>
        <dbReference type="Proteomes" id="UP001243989"/>
    </source>
</evidence>
<reference evidence="8" key="1">
    <citation type="submission" date="2021-06" db="EMBL/GenBank/DDBJ databases">
        <title>Comparative genomics, transcriptomics and evolutionary studies reveal genomic signatures of adaptation to plant cell wall in hemibiotrophic fungi.</title>
        <authorList>
            <consortium name="DOE Joint Genome Institute"/>
            <person name="Baroncelli R."/>
            <person name="Diaz J.F."/>
            <person name="Benocci T."/>
            <person name="Peng M."/>
            <person name="Battaglia E."/>
            <person name="Haridas S."/>
            <person name="Andreopoulos W."/>
            <person name="Labutti K."/>
            <person name="Pangilinan J."/>
            <person name="Floch G.L."/>
            <person name="Makela M.R."/>
            <person name="Henrissat B."/>
            <person name="Grigoriev I.V."/>
            <person name="Crouch J.A."/>
            <person name="De Vries R.P."/>
            <person name="Sukno S.A."/>
            <person name="Thon M.R."/>
        </authorList>
    </citation>
    <scope>NUCLEOTIDE SEQUENCE</scope>
    <source>
        <strain evidence="8">CBS 102054</strain>
    </source>
</reference>
<dbReference type="SMART" id="SM00066">
    <property type="entry name" value="GAL4"/>
    <property type="match status" value="1"/>
</dbReference>
<keyword evidence="3" id="KW-0560">Oxidoreductase</keyword>
<name>A0AAI9ZIJ2_9PEZI</name>
<dbReference type="Gene3D" id="4.10.240.10">
    <property type="entry name" value="Zn(2)-C6 fungal-type DNA-binding domain"/>
    <property type="match status" value="1"/>
</dbReference>
<dbReference type="EMBL" id="JAHMHQ010000026">
    <property type="protein sequence ID" value="KAK1624036.1"/>
    <property type="molecule type" value="Genomic_DNA"/>
</dbReference>
<dbReference type="PRINTS" id="PR00081">
    <property type="entry name" value="GDHRDH"/>
</dbReference>
<evidence type="ECO:0000256" key="1">
    <source>
        <dbReference type="ARBA" id="ARBA00006484"/>
    </source>
</evidence>
<dbReference type="SUPFAM" id="SSF51735">
    <property type="entry name" value="NAD(P)-binding Rossmann-fold domains"/>
    <property type="match status" value="1"/>
</dbReference>
<dbReference type="GO" id="GO:0048038">
    <property type="term" value="F:quinone binding"/>
    <property type="evidence" value="ECO:0007669"/>
    <property type="project" value="TreeGrafter"/>
</dbReference>
<sequence length="974" mass="107441">MASSSWRLLKGKTACITGGTTGIGRAITLEYLRHGANVVVNHLGLPSDEKHRLSLIEEAEKIRKDGPKDSPTGELIELAGDVTDPNTGKGLVAAAVKKWGGLDVFIANAGIFKPAEFLTLEKEVFDKTLHVNVNGAFYSCQAAANQMVKQGRGGSIIGISSISALQGGGLQTHYTPTKAAVLSMIQSMAVALAKHRIRCNALLPGTIHTQLAEEDMQNETKRNYLEQRIPMGVGKPHDLAGPAVFLGCEQLSGFMTGSQMLVDGGMYAHLQLPRTGSCPVRNSPTSRDSSQLQVFPVASTFLIARYDTTPPVVAQNPLIVATHQIHFTSTQYFSSFNGINIIKMGADDEETQRYFTRGRLSRGHGLRNSTGCATCRRRHVKCDERKPICGGCERTKHNCLYTPRRPPNRKRSGPVVSVTPNSGTPKSTTPREPQSPRSPSPPVICDDEPAPLPAVTLGETHPPSTASATTIAPSNDEGIDTSHDISTGDRPAFEQDSPEQVDALCTGIIPRGTAQTSSSFGTNLENATAIWVDLLLQDAAMQEIDFTNVNFEEGVDLFASSVVQSPAVGRGLPKASGEGLSPTPCASHPYLHERSPTLDEYQCLEKQAWRSATPLPIQSQEHVIFQNFVQHISRWMDLFEPRRPFGTLVPQLAMHNVGLLNAVLALSSRHLSLSTYPAGTQTRDPNDALRYYYKTLHYIQEAMQYDTYKTSLELLATSVTVSAYEMLDGSRQDWERHLKGVFWIQRSQVIHGDSMGLKQAVWWAWLCQDVWAAFREKRRPFTFWRPLKALDDLGPSELAARSVYFFAQVIAFCSHEETEAGKNDPHARIAAADALREMLENWRRHLTAEFQPLPFPSSPDDIFEPIWINPPAFAVAFQIYYCSHILLLMNVPVLGGLEQYTQQRKRLMECVKKVCGIGMTLSDYPSSVLCSQCLFIAGIPLENSRERKCVLDLLEACHNRSGWPVKPLGEELKL</sequence>
<dbReference type="GO" id="GO:0016616">
    <property type="term" value="F:oxidoreductase activity, acting on the CH-OH group of donors, NAD or NADP as acceptor"/>
    <property type="evidence" value="ECO:0007669"/>
    <property type="project" value="TreeGrafter"/>
</dbReference>
<dbReference type="Pfam" id="PF11951">
    <property type="entry name" value="Fungal_trans_2"/>
    <property type="match status" value="1"/>
</dbReference>
<dbReference type="GeneID" id="85471801"/>
<dbReference type="Proteomes" id="UP001243989">
    <property type="component" value="Unassembled WGS sequence"/>
</dbReference>
<dbReference type="FunFam" id="3.40.50.720:FF:000417">
    <property type="entry name" value="Glucose 1-dehydrogenase, putative"/>
    <property type="match status" value="1"/>
</dbReference>
<dbReference type="InterPro" id="IPR001138">
    <property type="entry name" value="Zn2Cys6_DnaBD"/>
</dbReference>
<dbReference type="AlphaFoldDB" id="A0AAI9ZIJ2"/>
<keyword evidence="4" id="KW-0539">Nucleus</keyword>
<organism evidence="8 9">
    <name type="scientific">Colletotrichum phormii</name>
    <dbReference type="NCBI Taxonomy" id="359342"/>
    <lineage>
        <taxon>Eukaryota</taxon>
        <taxon>Fungi</taxon>
        <taxon>Dikarya</taxon>
        <taxon>Ascomycota</taxon>
        <taxon>Pezizomycotina</taxon>
        <taxon>Sordariomycetes</taxon>
        <taxon>Hypocreomycetidae</taxon>
        <taxon>Glomerellales</taxon>
        <taxon>Glomerellaceae</taxon>
        <taxon>Colletotrichum</taxon>
        <taxon>Colletotrichum acutatum species complex</taxon>
    </lineage>
</organism>
<comment type="similarity">
    <text evidence="1">Belongs to the short-chain dehydrogenases/reductases (SDR) family.</text>
</comment>
<accession>A0AAI9ZIJ2</accession>
<evidence type="ECO:0000256" key="2">
    <source>
        <dbReference type="ARBA" id="ARBA00022857"/>
    </source>
</evidence>
<dbReference type="GO" id="GO:0019301">
    <property type="term" value="P:rhamnose catabolic process"/>
    <property type="evidence" value="ECO:0007669"/>
    <property type="project" value="UniProtKB-ARBA"/>
</dbReference>
<feature type="domain" description="Zn(2)-C6 fungal-type" evidence="7">
    <location>
        <begin position="371"/>
        <end position="401"/>
    </location>
</feature>
<dbReference type="PRINTS" id="PR00080">
    <property type="entry name" value="SDRFAMILY"/>
</dbReference>
<keyword evidence="2" id="KW-0521">NADP</keyword>
<protein>
    <recommendedName>
        <fullName evidence="7">Zn(2)-C6 fungal-type domain-containing protein</fullName>
    </recommendedName>
</protein>
<dbReference type="InterPro" id="IPR036291">
    <property type="entry name" value="NAD(P)-bd_dom_sf"/>
</dbReference>